<feature type="domain" description="Integrase catalytic" evidence="3">
    <location>
        <begin position="55"/>
        <end position="218"/>
    </location>
</feature>
<dbReference type="PANTHER" id="PTHR37984:SF5">
    <property type="entry name" value="PROTEIN NYNRIN-LIKE"/>
    <property type="match status" value="1"/>
</dbReference>
<dbReference type="InterPro" id="IPR050951">
    <property type="entry name" value="Retrovirus_Pol_polyprotein"/>
</dbReference>
<evidence type="ECO:0000259" key="2">
    <source>
        <dbReference type="PROSITE" id="PS50878"/>
    </source>
</evidence>
<proteinExistence type="predicted"/>
<dbReference type="GO" id="GO:0003676">
    <property type="term" value="F:nucleic acid binding"/>
    <property type="evidence" value="ECO:0007669"/>
    <property type="project" value="InterPro"/>
</dbReference>
<sequence>MDIVFKPMADFVLCFVDDIVIFSATMEEHIEHVARAIKHSDETGCTLDPRKLTNIQSWPIPKIDQDIQRFMGVVNYFREHVPKISTLTAPLDELRNVDKLDDEWTDMSTDAFIAIQKILTNTPILRYPNMAYPFSVATDASNVGIGAVLYQLVKKLAQATGFDHRLATPYHPRANGVAERWVQTSVRTLRKLIKGALKDWDLFVPGVQLAINGKISKA</sequence>
<dbReference type="InterPro" id="IPR012337">
    <property type="entry name" value="RNaseH-like_sf"/>
</dbReference>
<dbReference type="Proteomes" id="UP001234581">
    <property type="component" value="Unassembled WGS sequence"/>
</dbReference>
<dbReference type="Gene3D" id="3.30.420.10">
    <property type="entry name" value="Ribonuclease H-like superfamily/Ribonuclease H"/>
    <property type="match status" value="1"/>
</dbReference>
<gene>
    <name evidence="4" type="ORF">O0I10_005401</name>
</gene>
<dbReference type="EMBL" id="JARTCD010000021">
    <property type="protein sequence ID" value="KAJ8659019.1"/>
    <property type="molecule type" value="Genomic_DNA"/>
</dbReference>
<dbReference type="PANTHER" id="PTHR37984">
    <property type="entry name" value="PROTEIN CBG26694"/>
    <property type="match status" value="1"/>
</dbReference>
<dbReference type="PROSITE" id="PS50994">
    <property type="entry name" value="INTEGRASE"/>
    <property type="match status" value="1"/>
</dbReference>
<comment type="caution">
    <text evidence="4">The sequence shown here is derived from an EMBL/GenBank/DDBJ whole genome shotgun (WGS) entry which is preliminary data.</text>
</comment>
<dbReference type="SUPFAM" id="SSF53098">
    <property type="entry name" value="Ribonuclease H-like"/>
    <property type="match status" value="1"/>
</dbReference>
<dbReference type="RefSeq" id="XP_058343932.1">
    <property type="nucleotide sequence ID" value="XM_058485446.1"/>
</dbReference>
<dbReference type="GO" id="GO:0005634">
    <property type="term" value="C:nucleus"/>
    <property type="evidence" value="ECO:0007669"/>
    <property type="project" value="UniProtKB-ARBA"/>
</dbReference>
<dbReference type="GO" id="GO:0003824">
    <property type="term" value="F:catalytic activity"/>
    <property type="evidence" value="ECO:0007669"/>
    <property type="project" value="UniProtKB-KW"/>
</dbReference>
<dbReference type="FunFam" id="3.30.70.270:FF:000020">
    <property type="entry name" value="Transposon Tf2-6 polyprotein-like Protein"/>
    <property type="match status" value="1"/>
</dbReference>
<evidence type="ECO:0000259" key="3">
    <source>
        <dbReference type="PROSITE" id="PS50994"/>
    </source>
</evidence>
<dbReference type="AlphaFoldDB" id="A0AAD7V495"/>
<feature type="domain" description="Reverse transcriptase" evidence="2">
    <location>
        <begin position="1"/>
        <end position="75"/>
    </location>
</feature>
<evidence type="ECO:0000313" key="5">
    <source>
        <dbReference type="Proteomes" id="UP001234581"/>
    </source>
</evidence>
<evidence type="ECO:0000313" key="4">
    <source>
        <dbReference type="EMBL" id="KAJ8659019.1"/>
    </source>
</evidence>
<dbReference type="InterPro" id="IPR036397">
    <property type="entry name" value="RNaseH_sf"/>
</dbReference>
<dbReference type="InterPro" id="IPR043128">
    <property type="entry name" value="Rev_trsase/Diguanyl_cyclase"/>
</dbReference>
<organism evidence="4 5">
    <name type="scientific">Lichtheimia ornata</name>
    <dbReference type="NCBI Taxonomy" id="688661"/>
    <lineage>
        <taxon>Eukaryota</taxon>
        <taxon>Fungi</taxon>
        <taxon>Fungi incertae sedis</taxon>
        <taxon>Mucoromycota</taxon>
        <taxon>Mucoromycotina</taxon>
        <taxon>Mucoromycetes</taxon>
        <taxon>Mucorales</taxon>
        <taxon>Lichtheimiaceae</taxon>
        <taxon>Lichtheimia</taxon>
    </lineage>
</organism>
<reference evidence="4 5" key="1">
    <citation type="submission" date="2023-03" db="EMBL/GenBank/DDBJ databases">
        <title>Genome sequence of Lichtheimia ornata CBS 291.66.</title>
        <authorList>
            <person name="Mohabir J.T."/>
            <person name="Shea T.P."/>
            <person name="Kurbessoian T."/>
            <person name="Berby B."/>
            <person name="Fontaine J."/>
            <person name="Livny J."/>
            <person name="Gnirke A."/>
            <person name="Stajich J.E."/>
            <person name="Cuomo C.A."/>
        </authorList>
    </citation>
    <scope>NUCLEOTIDE SEQUENCE [LARGE SCALE GENOMIC DNA]</scope>
    <source>
        <strain evidence="4">CBS 291.66</strain>
    </source>
</reference>
<dbReference type="InterPro" id="IPR001584">
    <property type="entry name" value="Integrase_cat-core"/>
</dbReference>
<keyword evidence="5" id="KW-1185">Reference proteome</keyword>
<name>A0AAD7V495_9FUNG</name>
<dbReference type="GO" id="GO:0015074">
    <property type="term" value="P:DNA integration"/>
    <property type="evidence" value="ECO:0007669"/>
    <property type="project" value="InterPro"/>
</dbReference>
<evidence type="ECO:0008006" key="6">
    <source>
        <dbReference type="Google" id="ProtNLM"/>
    </source>
</evidence>
<dbReference type="GeneID" id="83212814"/>
<dbReference type="PROSITE" id="PS50878">
    <property type="entry name" value="RT_POL"/>
    <property type="match status" value="1"/>
</dbReference>
<dbReference type="Gene3D" id="3.30.70.270">
    <property type="match status" value="2"/>
</dbReference>
<protein>
    <recommendedName>
        <fullName evidence="6">Reverse transcriptase domain-containing protein</fullName>
    </recommendedName>
</protein>
<keyword evidence="1" id="KW-0511">Multifunctional enzyme</keyword>
<dbReference type="SUPFAM" id="SSF56672">
    <property type="entry name" value="DNA/RNA polymerases"/>
    <property type="match status" value="1"/>
</dbReference>
<accession>A0AAD7V495</accession>
<dbReference type="InterPro" id="IPR000477">
    <property type="entry name" value="RT_dom"/>
</dbReference>
<dbReference type="InterPro" id="IPR041577">
    <property type="entry name" value="RT_RNaseH_2"/>
</dbReference>
<dbReference type="InterPro" id="IPR043502">
    <property type="entry name" value="DNA/RNA_pol_sf"/>
</dbReference>
<dbReference type="Pfam" id="PF17919">
    <property type="entry name" value="RT_RNaseH_2"/>
    <property type="match status" value="1"/>
</dbReference>
<evidence type="ECO:0000256" key="1">
    <source>
        <dbReference type="ARBA" id="ARBA00023268"/>
    </source>
</evidence>